<gene>
    <name evidence="1" type="ORF">BDEG_25165</name>
</gene>
<dbReference type="AlphaFoldDB" id="A0A177WQ93"/>
<accession>A0A177WQ93</accession>
<sequence>MPASTSTSHMQVEYLLVAAVHFEHGCCGLLPLFSQDSIVTRQEVIIMYDWDIGAEFEQLVKVYGQRLICENKEKSNGKEKPMLGLCSIQVDSALEIGSSTYNEGVDDQKNSTPFWIIWTPSSYVLARFPPSMSSHAMNFPIKVVLAKNWVPIHLNWSITQMESYEFWYTINDRKMDKRVFDKGECCRNWTNTIASGVVKVFGDGKMNLKTDEVEYHVDLSFCTSDIELVVDIKSLTMVY</sequence>
<reference evidence="1 2" key="1">
    <citation type="submission" date="2006-10" db="EMBL/GenBank/DDBJ databases">
        <title>The Genome Sequence of Batrachochytrium dendrobatidis JEL423.</title>
        <authorList>
            <consortium name="The Broad Institute Genome Sequencing Platform"/>
            <person name="Birren B."/>
            <person name="Lander E."/>
            <person name="Galagan J."/>
            <person name="Cuomo C."/>
            <person name="Devon K."/>
            <person name="Jaffe D."/>
            <person name="Butler J."/>
            <person name="Alvarez P."/>
            <person name="Gnerre S."/>
            <person name="Grabherr M."/>
            <person name="Kleber M."/>
            <person name="Mauceli E."/>
            <person name="Brockman W."/>
            <person name="Young S."/>
            <person name="LaButti K."/>
            <person name="Sykes S."/>
            <person name="DeCaprio D."/>
            <person name="Crawford M."/>
            <person name="Koehrsen M."/>
            <person name="Engels R."/>
            <person name="Montgomery P."/>
            <person name="Pearson M."/>
            <person name="Howarth C."/>
            <person name="Larson L."/>
            <person name="White J."/>
            <person name="O'Leary S."/>
            <person name="Kodira C."/>
            <person name="Zeng Q."/>
            <person name="Yandava C."/>
            <person name="Alvarado L."/>
            <person name="Longcore J."/>
            <person name="James T."/>
        </authorList>
    </citation>
    <scope>NUCLEOTIDE SEQUENCE [LARGE SCALE GENOMIC DNA]</scope>
    <source>
        <strain evidence="1 2">JEL423</strain>
    </source>
</reference>
<evidence type="ECO:0000313" key="2">
    <source>
        <dbReference type="Proteomes" id="UP000077115"/>
    </source>
</evidence>
<reference evidence="1 2" key="2">
    <citation type="submission" date="2016-05" db="EMBL/GenBank/DDBJ databases">
        <title>Lineage-specific infection strategies underlie the spectrum of fungal disease in amphibians.</title>
        <authorList>
            <person name="Cuomo C.A."/>
            <person name="Farrer R.A."/>
            <person name="James T."/>
            <person name="Longcore J."/>
            <person name="Birren B."/>
        </authorList>
    </citation>
    <scope>NUCLEOTIDE SEQUENCE [LARGE SCALE GENOMIC DNA]</scope>
    <source>
        <strain evidence="1 2">JEL423</strain>
    </source>
</reference>
<dbReference type="EMBL" id="DS022306">
    <property type="protein sequence ID" value="OAJ41590.1"/>
    <property type="molecule type" value="Genomic_DNA"/>
</dbReference>
<dbReference type="VEuPathDB" id="FungiDB:BDEG_25165"/>
<organism evidence="1 2">
    <name type="scientific">Batrachochytrium dendrobatidis (strain JEL423)</name>
    <dbReference type="NCBI Taxonomy" id="403673"/>
    <lineage>
        <taxon>Eukaryota</taxon>
        <taxon>Fungi</taxon>
        <taxon>Fungi incertae sedis</taxon>
        <taxon>Chytridiomycota</taxon>
        <taxon>Chytridiomycota incertae sedis</taxon>
        <taxon>Chytridiomycetes</taxon>
        <taxon>Rhizophydiales</taxon>
        <taxon>Rhizophydiales incertae sedis</taxon>
        <taxon>Batrachochytrium</taxon>
    </lineage>
</organism>
<protein>
    <submittedName>
        <fullName evidence="1">Uncharacterized protein</fullName>
    </submittedName>
</protein>
<proteinExistence type="predicted"/>
<evidence type="ECO:0000313" key="1">
    <source>
        <dbReference type="EMBL" id="OAJ41590.1"/>
    </source>
</evidence>
<dbReference type="Proteomes" id="UP000077115">
    <property type="component" value="Unassembled WGS sequence"/>
</dbReference>
<name>A0A177WQ93_BATDL</name>